<feature type="compositionally biased region" description="Basic and acidic residues" evidence="2">
    <location>
        <begin position="391"/>
        <end position="420"/>
    </location>
</feature>
<dbReference type="EMBL" id="JARBJD010000229">
    <property type="protein sequence ID" value="KAK2946391.1"/>
    <property type="molecule type" value="Genomic_DNA"/>
</dbReference>
<name>A0ABQ9X6Y8_9EUKA</name>
<protein>
    <submittedName>
        <fullName evidence="3">Uncharacterized protein</fullName>
    </submittedName>
</protein>
<proteinExistence type="predicted"/>
<feature type="compositionally biased region" description="Acidic residues" evidence="2">
    <location>
        <begin position="428"/>
        <end position="457"/>
    </location>
</feature>
<feature type="compositionally biased region" description="Basic and acidic residues" evidence="2">
    <location>
        <begin position="185"/>
        <end position="202"/>
    </location>
</feature>
<feature type="region of interest" description="Disordered" evidence="2">
    <location>
        <begin position="148"/>
        <end position="219"/>
    </location>
</feature>
<evidence type="ECO:0000256" key="2">
    <source>
        <dbReference type="SAM" id="MobiDB-lite"/>
    </source>
</evidence>
<feature type="compositionally biased region" description="Basic and acidic residues" evidence="2">
    <location>
        <begin position="148"/>
        <end position="157"/>
    </location>
</feature>
<organism evidence="3 4">
    <name type="scientific">Blattamonas nauphoetae</name>
    <dbReference type="NCBI Taxonomy" id="2049346"/>
    <lineage>
        <taxon>Eukaryota</taxon>
        <taxon>Metamonada</taxon>
        <taxon>Preaxostyla</taxon>
        <taxon>Oxymonadida</taxon>
        <taxon>Blattamonas</taxon>
    </lineage>
</organism>
<keyword evidence="1" id="KW-0175">Coiled coil</keyword>
<feature type="compositionally biased region" description="Acidic residues" evidence="2">
    <location>
        <begin position="158"/>
        <end position="184"/>
    </location>
</feature>
<dbReference type="Gene3D" id="1.20.890.10">
    <property type="entry name" value="cAMP-dependent protein kinase regulatory subunit, dimerization-anchoring domain"/>
    <property type="match status" value="1"/>
</dbReference>
<dbReference type="Proteomes" id="UP001281761">
    <property type="component" value="Unassembled WGS sequence"/>
</dbReference>
<feature type="compositionally biased region" description="Acidic residues" evidence="2">
    <location>
        <begin position="203"/>
        <end position="212"/>
    </location>
</feature>
<reference evidence="3 4" key="1">
    <citation type="journal article" date="2022" name="bioRxiv">
        <title>Genomics of Preaxostyla Flagellates Illuminates Evolutionary Transitions and the Path Towards Mitochondrial Loss.</title>
        <authorList>
            <person name="Novak L.V.F."/>
            <person name="Treitli S.C."/>
            <person name="Pyrih J."/>
            <person name="Halakuc P."/>
            <person name="Pipaliya S.V."/>
            <person name="Vacek V."/>
            <person name="Brzon O."/>
            <person name="Soukal P."/>
            <person name="Eme L."/>
            <person name="Dacks J.B."/>
            <person name="Karnkowska A."/>
            <person name="Elias M."/>
            <person name="Hampl V."/>
        </authorList>
    </citation>
    <scope>NUCLEOTIDE SEQUENCE [LARGE SCALE GENOMIC DNA]</scope>
    <source>
        <strain evidence="3">NAU3</strain>
        <tissue evidence="3">Gut</tissue>
    </source>
</reference>
<evidence type="ECO:0000313" key="4">
    <source>
        <dbReference type="Proteomes" id="UP001281761"/>
    </source>
</evidence>
<feature type="compositionally biased region" description="Acidic residues" evidence="2">
    <location>
        <begin position="364"/>
        <end position="387"/>
    </location>
</feature>
<feature type="region of interest" description="Disordered" evidence="2">
    <location>
        <begin position="360"/>
        <end position="457"/>
    </location>
</feature>
<keyword evidence="4" id="KW-1185">Reference proteome</keyword>
<feature type="coiled-coil region" evidence="1">
    <location>
        <begin position="50"/>
        <end position="101"/>
    </location>
</feature>
<evidence type="ECO:0000256" key="1">
    <source>
        <dbReference type="SAM" id="Coils"/>
    </source>
</evidence>
<evidence type="ECO:0000313" key="3">
    <source>
        <dbReference type="EMBL" id="KAK2946391.1"/>
    </source>
</evidence>
<sequence>MTELDSDYLKETIGDVLSSAIADTVLHQPADPIEAIGLFLLHHVKNQTRVQQDRLIAEEADKRIQRYEAQKSKREAAIRQAEEARKERQNKEQEILVSKRVSLYEAYLEREQENDDLIAKEIADNTAAVDAYLSEVKAREERALAKQKAEEEKKAREEEEGEENEEEEEGNEEEKEEEDEEKDEEDKKADDEEKDGEEKTGEEQAEEEEEQPLEVVEPLDPLTVWQKTYEYRVEDVLKTDQQYFNEMQKMEPLPEVLVQVLRGTFHMLGRPTKDLDSPEKLKKLIDFNLAKKCALIHPEETDTDDSGKIRYKMSARAIASIDPDEVVKAGYGGIILYKWLCAALDLRLMGCFRRKELRLAEKSSEEEEQEEEEPKEAPEEEEEEEPEAVLGEEHGIEEGPKGMRAWHFEEEKRQIEEEKRQRKLAAQAEEEEGEEEAEDGEGEEGEGEAEGEEGEEA</sequence>
<comment type="caution">
    <text evidence="3">The sequence shown here is derived from an EMBL/GenBank/DDBJ whole genome shotgun (WGS) entry which is preliminary data.</text>
</comment>
<accession>A0ABQ9X6Y8</accession>
<gene>
    <name evidence="3" type="ORF">BLNAU_18642</name>
</gene>